<evidence type="ECO:0000256" key="9">
    <source>
        <dbReference type="ARBA" id="ARBA00022857"/>
    </source>
</evidence>
<evidence type="ECO:0000313" key="21">
    <source>
        <dbReference type="EMBL" id="ODA90772.1"/>
    </source>
</evidence>
<feature type="domain" description="ACT" evidence="20">
    <location>
        <begin position="356"/>
        <end position="450"/>
    </location>
</feature>
<reference evidence="21 22" key="1">
    <citation type="submission" date="2015-11" db="EMBL/GenBank/DDBJ databases">
        <authorList>
            <person name="Zhang Y."/>
            <person name="Guo Z."/>
        </authorList>
    </citation>
    <scope>NUCLEOTIDE SEQUENCE [LARGE SCALE GENOMIC DNA]</scope>
    <source>
        <strain evidence="22">gdw1</strain>
    </source>
</reference>
<keyword evidence="10 18" id="KW-0560">Oxidoreductase</keyword>
<keyword evidence="8 18" id="KW-0791">Threonine biosynthesis</keyword>
<dbReference type="InterPro" id="IPR002912">
    <property type="entry name" value="ACT_dom"/>
</dbReference>
<dbReference type="RefSeq" id="WP_011185619.1">
    <property type="nucleotide sequence ID" value="NZ_LNZG01000006.1"/>
</dbReference>
<comment type="function">
    <text evidence="13">Catalyzes the conversion of L-aspartate-beta-semialdehyde (L-Asa) to L-homoserine (L-Hse), the third step in the biosynthesis of threonine and methionine from aspartate.</text>
</comment>
<feature type="active site" description="Proton donor" evidence="16">
    <location>
        <position position="206"/>
    </location>
</feature>
<evidence type="ECO:0000256" key="14">
    <source>
        <dbReference type="ARBA" id="ARBA00048841"/>
    </source>
</evidence>
<comment type="pathway">
    <text evidence="3 18">Amino-acid biosynthesis; L-methionine biosynthesis via de novo pathway; L-homoserine from L-aspartate: step 3/3.</text>
</comment>
<dbReference type="PANTHER" id="PTHR43331">
    <property type="entry name" value="HOMOSERINE DEHYDROGENASE"/>
    <property type="match status" value="1"/>
</dbReference>
<dbReference type="EMBL" id="LNZG01000006">
    <property type="protein sequence ID" value="ODA90772.1"/>
    <property type="molecule type" value="Genomic_DNA"/>
</dbReference>
<evidence type="ECO:0000256" key="12">
    <source>
        <dbReference type="ARBA" id="ARBA00023167"/>
    </source>
</evidence>
<protein>
    <recommendedName>
        <fullName evidence="6 18">Homoserine dehydrogenase</fullName>
        <ecNumber evidence="5 18">1.1.1.3</ecNumber>
    </recommendedName>
</protein>
<comment type="catalytic activity">
    <reaction evidence="15">
        <text>L-homoserine + NAD(+) = L-aspartate 4-semialdehyde + NADH + H(+)</text>
        <dbReference type="Rhea" id="RHEA:15757"/>
        <dbReference type="ChEBI" id="CHEBI:15378"/>
        <dbReference type="ChEBI" id="CHEBI:57476"/>
        <dbReference type="ChEBI" id="CHEBI:57540"/>
        <dbReference type="ChEBI" id="CHEBI:57945"/>
        <dbReference type="ChEBI" id="CHEBI:537519"/>
        <dbReference type="EC" id="1.1.1.3"/>
    </reaction>
    <physiologicalReaction direction="right-to-left" evidence="15">
        <dbReference type="Rhea" id="RHEA:15759"/>
    </physiologicalReaction>
</comment>
<dbReference type="InterPro" id="IPR001342">
    <property type="entry name" value="HDH_cat"/>
</dbReference>
<feature type="binding site" evidence="17">
    <location>
        <position position="106"/>
    </location>
    <ligand>
        <name>NADPH</name>
        <dbReference type="ChEBI" id="CHEBI:57783"/>
    </ligand>
</feature>
<comment type="cofactor">
    <cofactor evidence="1">
        <name>a metal cation</name>
        <dbReference type="ChEBI" id="CHEBI:25213"/>
    </cofactor>
</comment>
<evidence type="ECO:0000256" key="2">
    <source>
        <dbReference type="ARBA" id="ARBA00005056"/>
    </source>
</evidence>
<evidence type="ECO:0000259" key="20">
    <source>
        <dbReference type="PROSITE" id="PS51671"/>
    </source>
</evidence>
<keyword evidence="7 18" id="KW-0028">Amino-acid biosynthesis</keyword>
<dbReference type="PANTHER" id="PTHR43331:SF1">
    <property type="entry name" value="HOMOSERINE DEHYDROGENASE"/>
    <property type="match status" value="1"/>
</dbReference>
<dbReference type="GO" id="GO:0004412">
    <property type="term" value="F:homoserine dehydrogenase activity"/>
    <property type="evidence" value="ECO:0007669"/>
    <property type="project" value="UniProtKB-EC"/>
</dbReference>
<evidence type="ECO:0000256" key="11">
    <source>
        <dbReference type="ARBA" id="ARBA00023053"/>
    </source>
</evidence>
<evidence type="ECO:0000256" key="1">
    <source>
        <dbReference type="ARBA" id="ARBA00001920"/>
    </source>
</evidence>
<dbReference type="EC" id="1.1.1.3" evidence="5 18"/>
<gene>
    <name evidence="21" type="ORF">ATY41_08290</name>
</gene>
<dbReference type="NCBIfam" id="NF004976">
    <property type="entry name" value="PRK06349.1"/>
    <property type="match status" value="1"/>
</dbReference>
<sequence length="451" mass="46408">MIEYRNLRVALLGAGSVGSQVARLLLDQGDEFAARVGAKLELVGIAVRDLHAKRNADLPRDLYTTEASALILGADIVVELMGGIEPARGYVHEALTSGADVITANKALMATHGPELFEVAEQVGAQLYYEAAVAGAIPIIRPLRDSLAGDRVNRILGIVNGTTNFILDRMDTTGETLADALATATARGYAEADPTADIGGYDAAQKAAILASLAFHTTVPLDRVYREGITSVTKEQVDAAREAGAVIKLLAICERLIDPETGEEGVSARVHPALIGRDHPLAAVHGAHNAVFVQAAAAGDLMFYGAGAGGVETASAVLGDVVSAARRHVVGGPGVAESTHADIPVLDIGRVITRYQITLDVPDQPGVLAAVTRILSDGGVSVETMRQSAPTGTGVVVLPGTAPIHGAGAPTATLVIGTHEAEEAALAATVEALAASDAVFAISSVLRVEGY</sequence>
<evidence type="ECO:0000256" key="17">
    <source>
        <dbReference type="PIRSR" id="PIRSR000098-2"/>
    </source>
</evidence>
<dbReference type="PROSITE" id="PS51671">
    <property type="entry name" value="ACT"/>
    <property type="match status" value="1"/>
</dbReference>
<evidence type="ECO:0000256" key="8">
    <source>
        <dbReference type="ARBA" id="ARBA00022697"/>
    </source>
</evidence>
<keyword evidence="9 17" id="KW-0521">NADP</keyword>
<evidence type="ECO:0000313" key="22">
    <source>
        <dbReference type="Proteomes" id="UP000094426"/>
    </source>
</evidence>
<comment type="pathway">
    <text evidence="2 18">Amino-acid biosynthesis; L-threonine biosynthesis; L-threonine from L-aspartate: step 3/5.</text>
</comment>
<dbReference type="SUPFAM" id="SSF55021">
    <property type="entry name" value="ACT-like"/>
    <property type="match status" value="1"/>
</dbReference>
<proteinExistence type="inferred from homology"/>
<dbReference type="InterPro" id="IPR045865">
    <property type="entry name" value="ACT-like_dom_sf"/>
</dbReference>
<dbReference type="GO" id="GO:0050661">
    <property type="term" value="F:NADP binding"/>
    <property type="evidence" value="ECO:0007669"/>
    <property type="project" value="InterPro"/>
</dbReference>
<dbReference type="InterPro" id="IPR019811">
    <property type="entry name" value="HDH_CS"/>
</dbReference>
<feature type="binding site" evidence="17">
    <location>
        <begin position="12"/>
        <end position="19"/>
    </location>
    <ligand>
        <name>NADP(+)</name>
        <dbReference type="ChEBI" id="CHEBI:58349"/>
    </ligand>
</feature>
<comment type="similarity">
    <text evidence="4 19">Belongs to the homoserine dehydrogenase family.</text>
</comment>
<keyword evidence="12 18" id="KW-0486">Methionine biosynthesis</keyword>
<dbReference type="SUPFAM" id="SSF55347">
    <property type="entry name" value="Glyceraldehyde-3-phosphate dehydrogenase-like, C-terminal domain"/>
    <property type="match status" value="1"/>
</dbReference>
<evidence type="ECO:0000256" key="4">
    <source>
        <dbReference type="ARBA" id="ARBA00006753"/>
    </source>
</evidence>
<keyword evidence="11" id="KW-0915">Sodium</keyword>
<dbReference type="SUPFAM" id="SSF51735">
    <property type="entry name" value="NAD(P)-binding Rossmann-fold domains"/>
    <property type="match status" value="1"/>
</dbReference>
<dbReference type="InterPro" id="IPR016204">
    <property type="entry name" value="HDH"/>
</dbReference>
<evidence type="ECO:0000256" key="13">
    <source>
        <dbReference type="ARBA" id="ARBA00044930"/>
    </source>
</evidence>
<dbReference type="Pfam" id="PF03447">
    <property type="entry name" value="NAD_binding_3"/>
    <property type="match status" value="1"/>
</dbReference>
<evidence type="ECO:0000256" key="16">
    <source>
        <dbReference type="PIRSR" id="PIRSR000098-1"/>
    </source>
</evidence>
<name>A0A1E2SLQ6_LEIXY</name>
<dbReference type="Gene3D" id="3.30.70.260">
    <property type="match status" value="1"/>
</dbReference>
<dbReference type="InterPro" id="IPR005106">
    <property type="entry name" value="Asp/hSer_DH_NAD-bd"/>
</dbReference>
<comment type="caution">
    <text evidence="21">The sequence shown here is derived from an EMBL/GenBank/DDBJ whole genome shotgun (WGS) entry which is preliminary data.</text>
</comment>
<dbReference type="Gene3D" id="3.30.360.10">
    <property type="entry name" value="Dihydrodipicolinate Reductase, domain 2"/>
    <property type="match status" value="1"/>
</dbReference>
<evidence type="ECO:0000256" key="19">
    <source>
        <dbReference type="RuleBase" id="RU004171"/>
    </source>
</evidence>
<dbReference type="AlphaFoldDB" id="A0A1E2SLQ6"/>
<dbReference type="UniPathway" id="UPA00051">
    <property type="reaction ID" value="UER00465"/>
</dbReference>
<dbReference type="Gene3D" id="3.40.50.720">
    <property type="entry name" value="NAD(P)-binding Rossmann-like Domain"/>
    <property type="match status" value="1"/>
</dbReference>
<evidence type="ECO:0000256" key="6">
    <source>
        <dbReference type="ARBA" id="ARBA00013376"/>
    </source>
</evidence>
<evidence type="ECO:0000256" key="15">
    <source>
        <dbReference type="ARBA" id="ARBA00049031"/>
    </source>
</evidence>
<organism evidence="21 22">
    <name type="scientific">Leifsonia xyli subsp. xyli</name>
    <dbReference type="NCBI Taxonomy" id="59736"/>
    <lineage>
        <taxon>Bacteria</taxon>
        <taxon>Bacillati</taxon>
        <taxon>Actinomycetota</taxon>
        <taxon>Actinomycetes</taxon>
        <taxon>Micrococcales</taxon>
        <taxon>Microbacteriaceae</taxon>
        <taxon>Leifsonia</taxon>
    </lineage>
</organism>
<dbReference type="GO" id="GO:0009086">
    <property type="term" value="P:methionine biosynthetic process"/>
    <property type="evidence" value="ECO:0007669"/>
    <property type="project" value="UniProtKB-KW"/>
</dbReference>
<dbReference type="PIRSF" id="PIRSF000098">
    <property type="entry name" value="Homoser_dehydrog"/>
    <property type="match status" value="1"/>
</dbReference>
<evidence type="ECO:0000256" key="10">
    <source>
        <dbReference type="ARBA" id="ARBA00023002"/>
    </source>
</evidence>
<dbReference type="FunFam" id="3.30.360.10:FF:000005">
    <property type="entry name" value="Homoserine dehydrogenase"/>
    <property type="match status" value="1"/>
</dbReference>
<feature type="binding site" evidence="17">
    <location>
        <position position="191"/>
    </location>
    <ligand>
        <name>L-homoserine</name>
        <dbReference type="ChEBI" id="CHEBI:57476"/>
    </ligand>
</feature>
<evidence type="ECO:0000256" key="3">
    <source>
        <dbReference type="ARBA" id="ARBA00005062"/>
    </source>
</evidence>
<comment type="catalytic activity">
    <reaction evidence="14">
        <text>L-homoserine + NADP(+) = L-aspartate 4-semialdehyde + NADPH + H(+)</text>
        <dbReference type="Rhea" id="RHEA:15761"/>
        <dbReference type="ChEBI" id="CHEBI:15378"/>
        <dbReference type="ChEBI" id="CHEBI:57476"/>
        <dbReference type="ChEBI" id="CHEBI:57783"/>
        <dbReference type="ChEBI" id="CHEBI:58349"/>
        <dbReference type="ChEBI" id="CHEBI:537519"/>
        <dbReference type="EC" id="1.1.1.3"/>
    </reaction>
    <physiologicalReaction direction="right-to-left" evidence="14">
        <dbReference type="Rhea" id="RHEA:15763"/>
    </physiologicalReaction>
</comment>
<evidence type="ECO:0000256" key="18">
    <source>
        <dbReference type="RuleBase" id="RU000579"/>
    </source>
</evidence>
<accession>A0A1E2SLQ6</accession>
<dbReference type="OrthoDB" id="9808167at2"/>
<dbReference type="UniPathway" id="UPA00050">
    <property type="reaction ID" value="UER00063"/>
</dbReference>
<dbReference type="Proteomes" id="UP000094426">
    <property type="component" value="Unassembled WGS sequence"/>
</dbReference>
<dbReference type="PROSITE" id="PS01042">
    <property type="entry name" value="HOMOSER_DHGENASE"/>
    <property type="match status" value="1"/>
</dbReference>
<evidence type="ECO:0000256" key="5">
    <source>
        <dbReference type="ARBA" id="ARBA00013213"/>
    </source>
</evidence>
<dbReference type="Pfam" id="PF01842">
    <property type="entry name" value="ACT"/>
    <property type="match status" value="1"/>
</dbReference>
<evidence type="ECO:0000256" key="7">
    <source>
        <dbReference type="ARBA" id="ARBA00022605"/>
    </source>
</evidence>
<dbReference type="Pfam" id="PF00742">
    <property type="entry name" value="Homoserine_dh"/>
    <property type="match status" value="1"/>
</dbReference>
<dbReference type="GO" id="GO:0009088">
    <property type="term" value="P:threonine biosynthetic process"/>
    <property type="evidence" value="ECO:0007669"/>
    <property type="project" value="UniProtKB-UniPathway"/>
</dbReference>
<dbReference type="InterPro" id="IPR036291">
    <property type="entry name" value="NAD(P)-bd_dom_sf"/>
</dbReference>
<dbReference type="OMA" id="LMFYGPG"/>